<dbReference type="Pfam" id="PF21478">
    <property type="entry name" value="GcvP2_C"/>
    <property type="match status" value="1"/>
</dbReference>
<keyword evidence="5 8" id="KW-0663">Pyridoxal phosphate</keyword>
<dbReference type="Proteomes" id="UP000198893">
    <property type="component" value="Unassembled WGS sequence"/>
</dbReference>
<dbReference type="CDD" id="cd00613">
    <property type="entry name" value="GDC-P"/>
    <property type="match status" value="2"/>
</dbReference>
<comment type="cofactor">
    <cofactor evidence="1 8 9">
        <name>pyridoxal 5'-phosphate</name>
        <dbReference type="ChEBI" id="CHEBI:597326"/>
    </cofactor>
</comment>
<dbReference type="GO" id="GO:0004375">
    <property type="term" value="F:glycine dehydrogenase (decarboxylating) activity"/>
    <property type="evidence" value="ECO:0007669"/>
    <property type="project" value="UniProtKB-EC"/>
</dbReference>
<dbReference type="NCBIfam" id="NF003346">
    <property type="entry name" value="PRK04366.1"/>
    <property type="match status" value="1"/>
</dbReference>
<name>A0A1H8SUE9_9RHOB</name>
<evidence type="ECO:0000256" key="8">
    <source>
        <dbReference type="HAMAP-Rule" id="MF_00711"/>
    </source>
</evidence>
<dbReference type="InterPro" id="IPR015421">
    <property type="entry name" value="PyrdxlP-dep_Trfase_major"/>
</dbReference>
<dbReference type="GO" id="GO:0030170">
    <property type="term" value="F:pyridoxal phosphate binding"/>
    <property type="evidence" value="ECO:0007669"/>
    <property type="project" value="TreeGrafter"/>
</dbReference>
<proteinExistence type="inferred from homology"/>
<dbReference type="PANTHER" id="PTHR11773">
    <property type="entry name" value="GLYCINE DEHYDROGENASE, DECARBOXYLATING"/>
    <property type="match status" value="1"/>
</dbReference>
<dbReference type="InterPro" id="IPR015422">
    <property type="entry name" value="PyrdxlP-dep_Trfase_small"/>
</dbReference>
<dbReference type="InterPro" id="IPR049316">
    <property type="entry name" value="GDC-P_C"/>
</dbReference>
<evidence type="ECO:0000256" key="7">
    <source>
        <dbReference type="ARBA" id="ARBA00049026"/>
    </source>
</evidence>
<reference evidence="12 13" key="1">
    <citation type="submission" date="2016-10" db="EMBL/GenBank/DDBJ databases">
        <authorList>
            <person name="de Groot N.N."/>
        </authorList>
    </citation>
    <scope>NUCLEOTIDE SEQUENCE [LARGE SCALE GENOMIC DNA]</scope>
    <source>
        <strain evidence="12 13">DSM 27842</strain>
    </source>
</reference>
<dbReference type="STRING" id="569882.SAMN04490248_11354"/>
<evidence type="ECO:0000256" key="6">
    <source>
        <dbReference type="ARBA" id="ARBA00023002"/>
    </source>
</evidence>
<dbReference type="Pfam" id="PF02347">
    <property type="entry name" value="GDC-P"/>
    <property type="match status" value="2"/>
</dbReference>
<dbReference type="InterPro" id="IPR003437">
    <property type="entry name" value="GcvP"/>
</dbReference>
<accession>A0A1H8SUE9</accession>
<comment type="catalytic activity">
    <reaction evidence="7 8">
        <text>N(6)-[(R)-lipoyl]-L-lysyl-[glycine-cleavage complex H protein] + glycine + H(+) = N(6)-[(R)-S(8)-aminomethyldihydrolipoyl]-L-lysyl-[glycine-cleavage complex H protein] + CO2</text>
        <dbReference type="Rhea" id="RHEA:24304"/>
        <dbReference type="Rhea" id="RHEA-COMP:10494"/>
        <dbReference type="Rhea" id="RHEA-COMP:10495"/>
        <dbReference type="ChEBI" id="CHEBI:15378"/>
        <dbReference type="ChEBI" id="CHEBI:16526"/>
        <dbReference type="ChEBI" id="CHEBI:57305"/>
        <dbReference type="ChEBI" id="CHEBI:83099"/>
        <dbReference type="ChEBI" id="CHEBI:83143"/>
        <dbReference type="EC" id="1.4.4.2"/>
    </reaction>
</comment>
<evidence type="ECO:0000313" key="12">
    <source>
        <dbReference type="EMBL" id="SEO82380.1"/>
    </source>
</evidence>
<dbReference type="SUPFAM" id="SSF53383">
    <property type="entry name" value="PLP-dependent transferases"/>
    <property type="match status" value="2"/>
</dbReference>
<comment type="subunit">
    <text evidence="4 8">The glycine cleavage system is composed of four proteins: P, T, L and H.</text>
</comment>
<dbReference type="NCBIfam" id="NF001696">
    <property type="entry name" value="PRK00451.1"/>
    <property type="match status" value="1"/>
</dbReference>
<dbReference type="GO" id="GO:0005829">
    <property type="term" value="C:cytosol"/>
    <property type="evidence" value="ECO:0007669"/>
    <property type="project" value="TreeGrafter"/>
</dbReference>
<dbReference type="EMBL" id="FODS01000013">
    <property type="protein sequence ID" value="SEO82380.1"/>
    <property type="molecule type" value="Genomic_DNA"/>
</dbReference>
<evidence type="ECO:0000256" key="9">
    <source>
        <dbReference type="PIRSR" id="PIRSR603437-50"/>
    </source>
</evidence>
<feature type="modified residue" description="N6-(pyridoxal phosphate)lysine" evidence="8 9">
    <location>
        <position position="699"/>
    </location>
</feature>
<feature type="domain" description="Glycine cleavage system P-protein N-terminal" evidence="10">
    <location>
        <begin position="16"/>
        <end position="439"/>
    </location>
</feature>
<dbReference type="GO" id="GO:0016594">
    <property type="term" value="F:glycine binding"/>
    <property type="evidence" value="ECO:0007669"/>
    <property type="project" value="TreeGrafter"/>
</dbReference>
<dbReference type="AlphaFoldDB" id="A0A1H8SUE9"/>
<feature type="domain" description="Glycine dehydrogenase C-terminal" evidence="11">
    <location>
        <begin position="768"/>
        <end position="889"/>
    </location>
</feature>
<dbReference type="Gene3D" id="3.40.640.10">
    <property type="entry name" value="Type I PLP-dependent aspartate aminotransferase-like (Major domain)"/>
    <property type="match status" value="2"/>
</dbReference>
<keyword evidence="13" id="KW-1185">Reference proteome</keyword>
<comment type="similarity">
    <text evidence="3 8">Belongs to the GcvP family.</text>
</comment>
<organism evidence="12 13">
    <name type="scientific">Salinihabitans flavidus</name>
    <dbReference type="NCBI Taxonomy" id="569882"/>
    <lineage>
        <taxon>Bacteria</taxon>
        <taxon>Pseudomonadati</taxon>
        <taxon>Pseudomonadota</taxon>
        <taxon>Alphaproteobacteria</taxon>
        <taxon>Rhodobacterales</taxon>
        <taxon>Roseobacteraceae</taxon>
        <taxon>Salinihabitans</taxon>
    </lineage>
</organism>
<evidence type="ECO:0000259" key="11">
    <source>
        <dbReference type="Pfam" id="PF21478"/>
    </source>
</evidence>
<dbReference type="HAMAP" id="MF_00711">
    <property type="entry name" value="GcvP"/>
    <property type="match status" value="1"/>
</dbReference>
<evidence type="ECO:0000259" key="10">
    <source>
        <dbReference type="Pfam" id="PF02347"/>
    </source>
</evidence>
<feature type="domain" description="Glycine cleavage system P-protein N-terminal" evidence="10">
    <location>
        <begin position="453"/>
        <end position="727"/>
    </location>
</feature>
<evidence type="ECO:0000313" key="13">
    <source>
        <dbReference type="Proteomes" id="UP000198893"/>
    </source>
</evidence>
<dbReference type="PANTHER" id="PTHR11773:SF1">
    <property type="entry name" value="GLYCINE DEHYDROGENASE (DECARBOXYLATING), MITOCHONDRIAL"/>
    <property type="match status" value="1"/>
</dbReference>
<sequence length="950" mass="104200">MAFEPTDYLPYDFANRRHIGPSPEEMAEMLQTVGAADLEALIDETVPASIRQKAPLETGRAMSERELLHHMRITASKNEVFTSLIGQGYHGTVTPPAIQRNILENPAWYTAYTPYQPEISQGRLEALLNYQTMVSDLTGLEIANASLLDEATACAEAMTMAQRVAKSKATAFFVDRDCHPQNIAVMKTRAAPLGIEVIVGNPEKLDAEQVFGAIFQYPGTYGHVRDFTDQITALHEHKGIGIVTADPLALTLLKEPGAMGADIAVGSTQRFGVPLGYGGPHAAYMACRDAFKRSMPGRLVGVSVDSHGNRAYRLALQTREQHIRREKATSNVCTAQALLAVMASMYAVFHGPKGLKAIAQRIHRKTVRLAKGLEEAGFKVDPKAFFDTITVDVGPLQAAVLKSAVDERINLRRVGETRVGITLDEATRPEAVERVWRAFGITRKDDDFTPEYRVPEKMHRTSDYLTHPIFHMNRAETEMMRYMRRLGDRDLALDRAMIPLGSCTMKLNSAAEMMPISWREFALLHPFAPADQAEGYREMIADLSDKLCQITGYDALSMQPNSGAQGEYAGLLTIAAYHRARGEGHRNVCLIPMSAHGTNPASAQMVGWKVVAVKSDERGDIDLEDFRAKAQQHAEALAGCMITYPSTHGVFEETVMEVCEITHRHGGQVYIDGANMNAMVGLSRPGDLGGDVSHLNLHKTFAIPHGGGGPGMGPIGVKAHLAPHLPGHPEDGGGEEGPVSAAPYGSASILAISWAYCLLMGGEGLTQATRVAILNANYIARRLEGAYDVLYKGPTGRVAHECIIDTRPFSDSAGVSVDDIAKRLMDCGFHAPTMSWPVAGTLMVEPTESESKAELDRFCDAMLAIREEIRAIEEGRMDRENNPLANAPHTMEDLVREWDRPYSREQGCFPPGAFRVDKYWPPVNRVDNAWGDRHLICTCPPMEDYAEAAE</sequence>
<dbReference type="FunFam" id="3.90.1150.10:FF:000007">
    <property type="entry name" value="Glycine dehydrogenase (decarboxylating), mitochondrial"/>
    <property type="match status" value="1"/>
</dbReference>
<evidence type="ECO:0000256" key="1">
    <source>
        <dbReference type="ARBA" id="ARBA00001933"/>
    </source>
</evidence>
<evidence type="ECO:0000256" key="2">
    <source>
        <dbReference type="ARBA" id="ARBA00003788"/>
    </source>
</evidence>
<dbReference type="InterPro" id="IPR015424">
    <property type="entry name" value="PyrdxlP-dep_Trfase"/>
</dbReference>
<evidence type="ECO:0000256" key="5">
    <source>
        <dbReference type="ARBA" id="ARBA00022898"/>
    </source>
</evidence>
<protein>
    <recommendedName>
        <fullName evidence="8">Glycine dehydrogenase (decarboxylating)</fullName>
        <ecNumber evidence="8">1.4.4.2</ecNumber>
    </recommendedName>
    <alternativeName>
        <fullName evidence="8">Glycine cleavage system P-protein</fullName>
    </alternativeName>
    <alternativeName>
        <fullName evidence="8">Glycine decarboxylase</fullName>
    </alternativeName>
    <alternativeName>
        <fullName evidence="8">Glycine dehydrogenase (aminomethyl-transferring)</fullName>
    </alternativeName>
</protein>
<dbReference type="InterPro" id="IPR049315">
    <property type="entry name" value="GDC-P_N"/>
</dbReference>
<dbReference type="FunFam" id="3.40.640.10:FF:000005">
    <property type="entry name" value="Glycine dehydrogenase (decarboxylating), mitochondrial"/>
    <property type="match status" value="1"/>
</dbReference>
<dbReference type="FunFam" id="3.40.640.10:FF:000007">
    <property type="entry name" value="glycine dehydrogenase (Decarboxylating), mitochondrial"/>
    <property type="match status" value="1"/>
</dbReference>
<dbReference type="InterPro" id="IPR020581">
    <property type="entry name" value="GDC_P"/>
</dbReference>
<dbReference type="OrthoDB" id="9801272at2"/>
<keyword evidence="6 8" id="KW-0560">Oxidoreductase</keyword>
<dbReference type="RefSeq" id="WP_093118722.1">
    <property type="nucleotide sequence ID" value="NZ_FODS01000013.1"/>
</dbReference>
<gene>
    <name evidence="8" type="primary">gcvP</name>
    <name evidence="12" type="ORF">SAMN04490248_11354</name>
</gene>
<evidence type="ECO:0000256" key="3">
    <source>
        <dbReference type="ARBA" id="ARBA00010756"/>
    </source>
</evidence>
<dbReference type="NCBIfam" id="TIGR00461">
    <property type="entry name" value="gcvP"/>
    <property type="match status" value="1"/>
</dbReference>
<comment type="function">
    <text evidence="2 8">The glycine cleavage system catalyzes the degradation of glycine. The P protein binds the alpha-amino group of glycine through its pyridoxal phosphate cofactor; CO(2) is released and the remaining methylamine moiety is then transferred to the lipoamide cofactor of the H protein.</text>
</comment>
<evidence type="ECO:0000256" key="4">
    <source>
        <dbReference type="ARBA" id="ARBA00011690"/>
    </source>
</evidence>
<dbReference type="EC" id="1.4.4.2" evidence="8"/>
<dbReference type="GO" id="GO:0005960">
    <property type="term" value="C:glycine cleavage complex"/>
    <property type="evidence" value="ECO:0007669"/>
    <property type="project" value="TreeGrafter"/>
</dbReference>
<dbReference type="GO" id="GO:0019464">
    <property type="term" value="P:glycine decarboxylation via glycine cleavage system"/>
    <property type="evidence" value="ECO:0007669"/>
    <property type="project" value="UniProtKB-UniRule"/>
</dbReference>
<dbReference type="Gene3D" id="3.90.1150.10">
    <property type="entry name" value="Aspartate Aminotransferase, domain 1"/>
    <property type="match status" value="2"/>
</dbReference>